<evidence type="ECO:0000313" key="3">
    <source>
        <dbReference type="EMBL" id="QPV62844.1"/>
    </source>
</evidence>
<dbReference type="InterPro" id="IPR056442">
    <property type="entry name" value="GINT1_N"/>
</dbReference>
<dbReference type="Pfam" id="PF24793">
    <property type="entry name" value="GINT1_N"/>
    <property type="match status" value="1"/>
</dbReference>
<feature type="region of interest" description="Disordered" evidence="1">
    <location>
        <begin position="1"/>
        <end position="32"/>
    </location>
</feature>
<feature type="compositionally biased region" description="Basic and acidic residues" evidence="1">
    <location>
        <begin position="1"/>
        <end position="20"/>
    </location>
</feature>
<evidence type="ECO:0000256" key="1">
    <source>
        <dbReference type="SAM" id="MobiDB-lite"/>
    </source>
</evidence>
<dbReference type="KEGG" id="hlt:I7X12_19325"/>
<protein>
    <recommendedName>
        <fullName evidence="2">Glucosamine inositolphosphorylceramide transferase 1 N-terminal domain-containing protein</fullName>
    </recommendedName>
</protein>
<dbReference type="EMBL" id="CP065856">
    <property type="protein sequence ID" value="QPV62844.1"/>
    <property type="molecule type" value="Genomic_DNA"/>
</dbReference>
<feature type="domain" description="Glucosamine inositolphosphorylceramide transferase 1 N-terminal" evidence="2">
    <location>
        <begin position="120"/>
        <end position="366"/>
    </location>
</feature>
<dbReference type="OrthoDB" id="203438at2157"/>
<organism evidence="3 4">
    <name type="scientific">Halosimplex litoreum</name>
    <dbReference type="NCBI Taxonomy" id="1198301"/>
    <lineage>
        <taxon>Archaea</taxon>
        <taxon>Methanobacteriati</taxon>
        <taxon>Methanobacteriota</taxon>
        <taxon>Stenosarchaea group</taxon>
        <taxon>Halobacteria</taxon>
        <taxon>Halobacteriales</taxon>
        <taxon>Haloarculaceae</taxon>
        <taxon>Halosimplex</taxon>
    </lineage>
</organism>
<keyword evidence="4" id="KW-1185">Reference proteome</keyword>
<dbReference type="AlphaFoldDB" id="A0A7T3KV69"/>
<gene>
    <name evidence="3" type="ORF">I7X12_19325</name>
</gene>
<dbReference type="RefSeq" id="WP_198061642.1">
    <property type="nucleotide sequence ID" value="NZ_CP065856.1"/>
</dbReference>
<dbReference type="InterPro" id="IPR023296">
    <property type="entry name" value="Glyco_hydro_beta-prop_sf"/>
</dbReference>
<proteinExistence type="predicted"/>
<dbReference type="Gene3D" id="2.115.10.20">
    <property type="entry name" value="Glycosyl hydrolase domain, family 43"/>
    <property type="match status" value="1"/>
</dbReference>
<dbReference type="SUPFAM" id="SSF75005">
    <property type="entry name" value="Arabinanase/levansucrase/invertase"/>
    <property type="match status" value="1"/>
</dbReference>
<reference evidence="3 4" key="1">
    <citation type="submission" date="2020-12" db="EMBL/GenBank/DDBJ databases">
        <title>Halosimplex halophilum sp. nov. and Halosimplex salinum sp. nov., two new members of the genus Halosimplex.</title>
        <authorList>
            <person name="Cui H.L."/>
        </authorList>
    </citation>
    <scope>NUCLEOTIDE SEQUENCE [LARGE SCALE GENOMIC DNA]</scope>
    <source>
        <strain evidence="3 4">YGH94</strain>
    </source>
</reference>
<evidence type="ECO:0000259" key="2">
    <source>
        <dbReference type="Pfam" id="PF24793"/>
    </source>
</evidence>
<evidence type="ECO:0000313" key="4">
    <source>
        <dbReference type="Proteomes" id="UP000595001"/>
    </source>
</evidence>
<accession>A0A7T3KV69</accession>
<dbReference type="GeneID" id="60590692"/>
<sequence>MGADRQGRDGGDGRETDRATDSGTLELPSTDEPDEHALLAHARADPDPLLVRIRRRLARSTVLERAVWHTGELLHVRKGAGEFRPDPVDVSGLYDGETVPSYPIDAERAPSEFLPAGDLDPVITAADVTDFGRADCVADPFLFVDVEGRWHCFFEVYTLDREPSAAIAHAESPDGYEWTYDRVVLEHPYHLSFPYVFRWAGEHYMVPDQWSKTVDPAPATLYRAESFPTAWEPVADLVRPETPRHDFAPFRWGDRWWALMGDGVDLYAYHSDDLEAPDWTPHEANPVVENRPAAARPGGRPLVFDDRVLAFYQDCVGRYGERIRPYEITELTPSTYEDRERADSPALEPTGGLAWNSGAMHHVDPWWDGEGYHCAVDGNIGFGYQVLGEHHWSIGIYRA</sequence>
<dbReference type="Proteomes" id="UP000595001">
    <property type="component" value="Chromosome"/>
</dbReference>
<name>A0A7T3KV69_9EURY</name>